<evidence type="ECO:0000256" key="5">
    <source>
        <dbReference type="RuleBase" id="RU367124"/>
    </source>
</evidence>
<comment type="caution">
    <text evidence="6">The sequence shown here is derived from an EMBL/GenBank/DDBJ whole genome shotgun (WGS) entry which is preliminary data.</text>
</comment>
<evidence type="ECO:0000313" key="6">
    <source>
        <dbReference type="EMBL" id="KAL3674870.1"/>
    </source>
</evidence>
<evidence type="ECO:0000256" key="4">
    <source>
        <dbReference type="ARBA" id="ARBA00022729"/>
    </source>
</evidence>
<keyword evidence="7" id="KW-1185">Reference proteome</keyword>
<comment type="domain">
    <text evidence="5">The RxLR-dEER motif acts to carry the protein into the host cell cytoplasm through binding to cell surface phosphatidylinositol-3-phosphate.</text>
</comment>
<evidence type="ECO:0000256" key="3">
    <source>
        <dbReference type="ARBA" id="ARBA00022525"/>
    </source>
</evidence>
<keyword evidence="4 5" id="KW-0732">Signal</keyword>
<protein>
    <recommendedName>
        <fullName evidence="5">RxLR effector protein</fullName>
    </recommendedName>
</protein>
<dbReference type="EMBL" id="JBIMZQ010000001">
    <property type="protein sequence ID" value="KAL3674870.1"/>
    <property type="molecule type" value="Genomic_DNA"/>
</dbReference>
<dbReference type="InterPro" id="IPR031825">
    <property type="entry name" value="RXLR"/>
</dbReference>
<name>A0ABD3G9Y4_9STRA</name>
<dbReference type="Proteomes" id="UP001632037">
    <property type="component" value="Unassembled WGS sequence"/>
</dbReference>
<comment type="subcellular location">
    <subcellularLocation>
        <location evidence="1 5">Secreted</location>
    </subcellularLocation>
</comment>
<keyword evidence="3 5" id="KW-0964">Secreted</keyword>
<proteinExistence type="inferred from homology"/>
<sequence length="157" mass="17531">MRLSSVLVGIIAALAATGNGESTSEQAKQEIASLTDIKANVRHLRTAASAEEGERRLVNVDLAIKDAVHKIRKETKWPLQFAAWKAMNKTPQQLIQEWGVKYPFSSHPKWKKLLAYNKVYGKGPLTYPKLQNLKKMEIHSPPNVRPSAVYAGDATKR</sequence>
<accession>A0ABD3G9Y4</accession>
<dbReference type="AlphaFoldDB" id="A0ABD3G9Y4"/>
<dbReference type="Pfam" id="PF16810">
    <property type="entry name" value="RXLR"/>
    <property type="match status" value="1"/>
</dbReference>
<gene>
    <name evidence="6" type="ORF">V7S43_000796</name>
</gene>
<organism evidence="6 7">
    <name type="scientific">Phytophthora oleae</name>
    <dbReference type="NCBI Taxonomy" id="2107226"/>
    <lineage>
        <taxon>Eukaryota</taxon>
        <taxon>Sar</taxon>
        <taxon>Stramenopiles</taxon>
        <taxon>Oomycota</taxon>
        <taxon>Peronosporomycetes</taxon>
        <taxon>Peronosporales</taxon>
        <taxon>Peronosporaceae</taxon>
        <taxon>Phytophthora</taxon>
    </lineage>
</organism>
<evidence type="ECO:0000313" key="7">
    <source>
        <dbReference type="Proteomes" id="UP001632037"/>
    </source>
</evidence>
<reference evidence="6 7" key="1">
    <citation type="submission" date="2024-09" db="EMBL/GenBank/DDBJ databases">
        <title>Genome sequencing and assembly of Phytophthora oleae, isolate VK10A, causative agent of rot of olive drupes.</title>
        <authorList>
            <person name="Conti Taguali S."/>
            <person name="Riolo M."/>
            <person name="La Spada F."/>
            <person name="Cacciola S.O."/>
            <person name="Dionisio G."/>
        </authorList>
    </citation>
    <scope>NUCLEOTIDE SEQUENCE [LARGE SCALE GENOMIC DNA]</scope>
    <source>
        <strain evidence="6 7">VK10A</strain>
    </source>
</reference>
<comment type="function">
    <text evidence="5">Effector that suppresses plant defense responses during pathogen infection.</text>
</comment>
<feature type="signal peptide" evidence="5">
    <location>
        <begin position="1"/>
        <end position="20"/>
    </location>
</feature>
<evidence type="ECO:0000256" key="2">
    <source>
        <dbReference type="ARBA" id="ARBA00010400"/>
    </source>
</evidence>
<evidence type="ECO:0000256" key="1">
    <source>
        <dbReference type="ARBA" id="ARBA00004613"/>
    </source>
</evidence>
<feature type="chain" id="PRO_5044992518" description="RxLR effector protein" evidence="5">
    <location>
        <begin position="21"/>
        <end position="157"/>
    </location>
</feature>
<comment type="similarity">
    <text evidence="2 5">Belongs to the RxLR effector family.</text>
</comment>